<evidence type="ECO:0000313" key="2">
    <source>
        <dbReference type="Proteomes" id="UP001164539"/>
    </source>
</evidence>
<keyword evidence="2" id="KW-1185">Reference proteome</keyword>
<gene>
    <name evidence="1" type="ORF">OWV82_012822</name>
</gene>
<proteinExistence type="predicted"/>
<protein>
    <submittedName>
        <fullName evidence="1">Transcription factor</fullName>
    </submittedName>
</protein>
<accession>A0ACC1XUA3</accession>
<dbReference type="Proteomes" id="UP001164539">
    <property type="component" value="Chromosome 7"/>
</dbReference>
<sequence>MSEILHGPISTSKEESPVPLPPTKHCPPNTDLSVHDYPFGYNFADESQLSAACPQTPATSATTTGTTTFNIDQDAIPLTEQLCPSTANLGIHDFSFGSHGAKSQLLAGEAFSINPQNPGTTAERTSNLEESLLPPAKHYCSQYPSTTNLCIHDISFGTNFTESGSPGGEVFPSPISSDFSDLQILDNSTMDWWPSKKKKKVMDVDDLTGIDFGGSFSQISDDNILDKSSENIFMSDDINGQPMLRDDRPPWPSCSRKQEEEQIKYKGIVHYKIAEAPPPKKNKKEKVKREPVAEKIATLRDMIVPLDRAITDSVLSATIAEINLLHAQLKTLIAPRMNSSNDEGLPTIVHGVSKILLHKVIFWTEALL</sequence>
<reference evidence="1 2" key="1">
    <citation type="journal article" date="2023" name="Science">
        <title>Complex scaffold remodeling in plant triterpene biosynthesis.</title>
        <authorList>
            <person name="De La Pena R."/>
            <person name="Hodgson H."/>
            <person name="Liu J.C."/>
            <person name="Stephenson M.J."/>
            <person name="Martin A.C."/>
            <person name="Owen C."/>
            <person name="Harkess A."/>
            <person name="Leebens-Mack J."/>
            <person name="Jimenez L.E."/>
            <person name="Osbourn A."/>
            <person name="Sattely E.S."/>
        </authorList>
    </citation>
    <scope>NUCLEOTIDE SEQUENCE [LARGE SCALE GENOMIC DNA]</scope>
    <source>
        <strain evidence="2">cv. JPN11</strain>
        <tissue evidence="1">Leaf</tissue>
    </source>
</reference>
<evidence type="ECO:0000313" key="1">
    <source>
        <dbReference type="EMBL" id="KAJ4714319.1"/>
    </source>
</evidence>
<dbReference type="EMBL" id="CM051400">
    <property type="protein sequence ID" value="KAJ4714319.1"/>
    <property type="molecule type" value="Genomic_DNA"/>
</dbReference>
<name>A0ACC1XUA3_MELAZ</name>
<organism evidence="1 2">
    <name type="scientific">Melia azedarach</name>
    <name type="common">Chinaberry tree</name>
    <dbReference type="NCBI Taxonomy" id="155640"/>
    <lineage>
        <taxon>Eukaryota</taxon>
        <taxon>Viridiplantae</taxon>
        <taxon>Streptophyta</taxon>
        <taxon>Embryophyta</taxon>
        <taxon>Tracheophyta</taxon>
        <taxon>Spermatophyta</taxon>
        <taxon>Magnoliopsida</taxon>
        <taxon>eudicotyledons</taxon>
        <taxon>Gunneridae</taxon>
        <taxon>Pentapetalae</taxon>
        <taxon>rosids</taxon>
        <taxon>malvids</taxon>
        <taxon>Sapindales</taxon>
        <taxon>Meliaceae</taxon>
        <taxon>Melia</taxon>
    </lineage>
</organism>
<comment type="caution">
    <text evidence="1">The sequence shown here is derived from an EMBL/GenBank/DDBJ whole genome shotgun (WGS) entry which is preliminary data.</text>
</comment>